<protein>
    <submittedName>
        <fullName evidence="5">DhaT2</fullName>
        <ecNumber evidence="5">1.1.1.202</ecNumber>
    </submittedName>
</protein>
<organism evidence="5 6">
    <name type="scientific">Clostridium kluyveri (strain ATCC 8527 / DSM 555 / NBRC 12016 / NCIMB 10680 / K1)</name>
    <dbReference type="NCBI Taxonomy" id="431943"/>
    <lineage>
        <taxon>Bacteria</taxon>
        <taxon>Bacillati</taxon>
        <taxon>Bacillota</taxon>
        <taxon>Clostridia</taxon>
        <taxon>Eubacteriales</taxon>
        <taxon>Clostridiaceae</taxon>
        <taxon>Clostridium</taxon>
    </lineage>
</organism>
<dbReference type="GO" id="GO:0047516">
    <property type="term" value="F:1,3-propanediol dehydrogenase activity"/>
    <property type="evidence" value="ECO:0007669"/>
    <property type="project" value="UniProtKB-EC"/>
</dbReference>
<dbReference type="EMBL" id="CP000673">
    <property type="protein sequence ID" value="EDK35438.1"/>
    <property type="molecule type" value="Genomic_DNA"/>
</dbReference>
<dbReference type="PANTHER" id="PTHR11496:SF102">
    <property type="entry name" value="ALCOHOL DEHYDROGENASE 4"/>
    <property type="match status" value="1"/>
</dbReference>
<comment type="similarity">
    <text evidence="1">Belongs to the iron-containing alcohol dehydrogenase family.</text>
</comment>
<dbReference type="GO" id="GO:0004022">
    <property type="term" value="F:alcohol dehydrogenase (NAD+) activity"/>
    <property type="evidence" value="ECO:0007669"/>
    <property type="project" value="TreeGrafter"/>
</dbReference>
<keyword evidence="2 5" id="KW-0560">Oxidoreductase</keyword>
<dbReference type="AlphaFoldDB" id="A5N2U2"/>
<dbReference type="InterPro" id="IPR001670">
    <property type="entry name" value="ADH_Fe/GldA"/>
</dbReference>
<keyword evidence="6" id="KW-1185">Reference proteome</keyword>
<dbReference type="GO" id="GO:0046872">
    <property type="term" value="F:metal ion binding"/>
    <property type="evidence" value="ECO:0007669"/>
    <property type="project" value="InterPro"/>
</dbReference>
<sequence length="381" mass="40708">MGKYSITNPVIYGVGAVNSLGEEISELGCKKVMVVTDEGVSKAGILDKIKKILKASNIEYIVYDKIIEDPPDYIVNEGGQLAKDEQIDGIIAVGGGSSMDAAKGINVLFNNELPVSKYYGNPFYNKGLPLVMVVTTAGTGSENTSIGVITDTENNNKNSVIATQTLAILDPELTLTVPREYTMATGMDVFSHAVEALTAKETNPHSDVLAIAAIKKIVKSLLVCVEDGNDLDARSDLLIASNFAGIAFNDALVHLGHSIAHSIGAKFHVVHGVACALAEPEVMKYASKFESDRVKIVGEAMGLKFSGGETDEEIGEKVASRIREFSKKVGVKSIEELGIKKGELVGIANMVINDVTIGFAPEPITEKEAEKILANIFDNYK</sequence>
<dbReference type="KEGG" id="ckl:CKL_3436"/>
<gene>
    <name evidence="5" type="primary">dhaT2</name>
    <name evidence="5" type="ordered locus">CKL_3436</name>
</gene>
<dbReference type="eggNOG" id="COG1454">
    <property type="taxonomic scope" value="Bacteria"/>
</dbReference>
<evidence type="ECO:0000259" key="4">
    <source>
        <dbReference type="Pfam" id="PF25137"/>
    </source>
</evidence>
<dbReference type="Pfam" id="PF00465">
    <property type="entry name" value="Fe-ADH"/>
    <property type="match status" value="1"/>
</dbReference>
<dbReference type="RefSeq" id="WP_012103767.1">
    <property type="nucleotide sequence ID" value="NC_009706.1"/>
</dbReference>
<evidence type="ECO:0000313" key="6">
    <source>
        <dbReference type="Proteomes" id="UP000002411"/>
    </source>
</evidence>
<evidence type="ECO:0000259" key="3">
    <source>
        <dbReference type="Pfam" id="PF00465"/>
    </source>
</evidence>
<dbReference type="CDD" id="cd14863">
    <property type="entry name" value="Fe-ADH-like"/>
    <property type="match status" value="1"/>
</dbReference>
<dbReference type="InterPro" id="IPR056798">
    <property type="entry name" value="ADH_Fe_C"/>
</dbReference>
<evidence type="ECO:0000256" key="1">
    <source>
        <dbReference type="ARBA" id="ARBA00007358"/>
    </source>
</evidence>
<dbReference type="HOGENOM" id="CLU_007207_0_0_9"/>
<dbReference type="Gene3D" id="3.40.50.1970">
    <property type="match status" value="1"/>
</dbReference>
<proteinExistence type="inferred from homology"/>
<dbReference type="SUPFAM" id="SSF56796">
    <property type="entry name" value="Dehydroquinate synthase-like"/>
    <property type="match status" value="1"/>
</dbReference>
<feature type="domain" description="Alcohol dehydrogenase iron-type/glycerol dehydrogenase GldA" evidence="3">
    <location>
        <begin position="10"/>
        <end position="171"/>
    </location>
</feature>
<dbReference type="PANTHER" id="PTHR11496">
    <property type="entry name" value="ALCOHOL DEHYDROGENASE"/>
    <property type="match status" value="1"/>
</dbReference>
<feature type="domain" description="Fe-containing alcohol dehydrogenase-like C-terminal" evidence="4">
    <location>
        <begin position="182"/>
        <end position="376"/>
    </location>
</feature>
<dbReference type="STRING" id="431943.CKL_3436"/>
<dbReference type="Proteomes" id="UP000002411">
    <property type="component" value="Chromosome"/>
</dbReference>
<evidence type="ECO:0000313" key="5">
    <source>
        <dbReference type="EMBL" id="EDK35438.1"/>
    </source>
</evidence>
<name>A5N2U2_CLOK5</name>
<accession>A5N2U2</accession>
<dbReference type="Gene3D" id="1.20.1090.10">
    <property type="entry name" value="Dehydroquinate synthase-like - alpha domain"/>
    <property type="match status" value="1"/>
</dbReference>
<dbReference type="FunFam" id="3.40.50.1970:FF:000003">
    <property type="entry name" value="Alcohol dehydrogenase, iron-containing"/>
    <property type="match status" value="1"/>
</dbReference>
<dbReference type="EC" id="1.1.1.202" evidence="5"/>
<evidence type="ECO:0000256" key="2">
    <source>
        <dbReference type="ARBA" id="ARBA00023002"/>
    </source>
</evidence>
<dbReference type="Pfam" id="PF25137">
    <property type="entry name" value="ADH_Fe_C"/>
    <property type="match status" value="1"/>
</dbReference>
<dbReference type="InterPro" id="IPR039697">
    <property type="entry name" value="Alcohol_dehydrogenase_Fe"/>
</dbReference>
<reference evidence="5 6" key="1">
    <citation type="journal article" date="2008" name="Proc. Natl. Acad. Sci. U.S.A.">
        <title>The genome of Clostridium kluyveri, a strict anaerobe with unique metabolic features.</title>
        <authorList>
            <person name="Seedorf H."/>
            <person name="Fricke W.F."/>
            <person name="Veith B."/>
            <person name="Brueggemann H."/>
            <person name="Liesegang H."/>
            <person name="Strittmatter A."/>
            <person name="Miethke M."/>
            <person name="Buckel W."/>
            <person name="Hinderberger J."/>
            <person name="Li F."/>
            <person name="Hagemeier C."/>
            <person name="Thauer R.K."/>
            <person name="Gottschalk G."/>
        </authorList>
    </citation>
    <scope>NUCLEOTIDE SEQUENCE [LARGE SCALE GENOMIC DNA]</scope>
    <source>
        <strain evidence="6">ATCC 8527 / DSM 555 / NCIMB 10680</strain>
    </source>
</reference>